<gene>
    <name evidence="2" type="ORF">SAMN05216215_100592</name>
</gene>
<reference evidence="3" key="1">
    <citation type="submission" date="2016-10" db="EMBL/GenBank/DDBJ databases">
        <authorList>
            <person name="Varghese N."/>
            <person name="Submissions S."/>
        </authorList>
    </citation>
    <scope>NUCLEOTIDE SEQUENCE [LARGE SCALE GENOMIC DNA]</scope>
    <source>
        <strain evidence="3">CGMCC 4.3530</strain>
    </source>
</reference>
<name>A0A1H2W928_9PSEU</name>
<evidence type="ECO:0000313" key="3">
    <source>
        <dbReference type="Proteomes" id="UP000199529"/>
    </source>
</evidence>
<dbReference type="Proteomes" id="UP000199529">
    <property type="component" value="Unassembled WGS sequence"/>
</dbReference>
<dbReference type="STRING" id="418495.SAMN05216215_100592"/>
<protein>
    <submittedName>
        <fullName evidence="2">Uncharacterized protein</fullName>
    </submittedName>
</protein>
<accession>A0A1H2W928</accession>
<feature type="compositionally biased region" description="Polar residues" evidence="1">
    <location>
        <begin position="57"/>
        <end position="68"/>
    </location>
</feature>
<sequence>MNAERCGLSARIAKTHAPHQPGGATSTGLAENPGKGVPASANAKVPAQHGSHPLSAPSRTNNAQQQPLKATEGH</sequence>
<dbReference type="AlphaFoldDB" id="A0A1H2W928"/>
<dbReference type="EMBL" id="FNOK01000005">
    <property type="protein sequence ID" value="SDW77057.1"/>
    <property type="molecule type" value="Genomic_DNA"/>
</dbReference>
<dbReference type="RefSeq" id="WP_143060879.1">
    <property type="nucleotide sequence ID" value="NZ_FNOK01000005.1"/>
</dbReference>
<feature type="region of interest" description="Disordered" evidence="1">
    <location>
        <begin position="1"/>
        <end position="74"/>
    </location>
</feature>
<keyword evidence="3" id="KW-1185">Reference proteome</keyword>
<proteinExistence type="predicted"/>
<evidence type="ECO:0000313" key="2">
    <source>
        <dbReference type="EMBL" id="SDW77057.1"/>
    </source>
</evidence>
<evidence type="ECO:0000256" key="1">
    <source>
        <dbReference type="SAM" id="MobiDB-lite"/>
    </source>
</evidence>
<organism evidence="2 3">
    <name type="scientific">Saccharopolyspora shandongensis</name>
    <dbReference type="NCBI Taxonomy" id="418495"/>
    <lineage>
        <taxon>Bacteria</taxon>
        <taxon>Bacillati</taxon>
        <taxon>Actinomycetota</taxon>
        <taxon>Actinomycetes</taxon>
        <taxon>Pseudonocardiales</taxon>
        <taxon>Pseudonocardiaceae</taxon>
        <taxon>Saccharopolyspora</taxon>
    </lineage>
</organism>